<keyword evidence="5 10" id="KW-0156">Chromatin regulator</keyword>
<evidence type="ECO:0000256" key="6">
    <source>
        <dbReference type="ARBA" id="ARBA00023015"/>
    </source>
</evidence>
<dbReference type="HAMAP" id="MF_03047">
    <property type="entry name" value="Sgf11"/>
    <property type="match status" value="1"/>
</dbReference>
<feature type="zinc finger region" description="SGF11-type" evidence="10">
    <location>
        <begin position="149"/>
        <end position="170"/>
    </location>
</feature>
<comment type="subcellular location">
    <subcellularLocation>
        <location evidence="1 10">Nucleus</location>
    </subcellularLocation>
</comment>
<dbReference type="AlphaFoldDB" id="A0A6J1SVV8"/>
<evidence type="ECO:0000256" key="4">
    <source>
        <dbReference type="ARBA" id="ARBA00022833"/>
    </source>
</evidence>
<evidence type="ECO:0000256" key="3">
    <source>
        <dbReference type="ARBA" id="ARBA00022771"/>
    </source>
</evidence>
<dbReference type="Pfam" id="PF08209">
    <property type="entry name" value="Sgf11"/>
    <property type="match status" value="1"/>
</dbReference>
<keyword evidence="7 10" id="KW-0010">Activator</keyword>
<feature type="compositionally biased region" description="Basic and acidic residues" evidence="11">
    <location>
        <begin position="40"/>
        <end position="52"/>
    </location>
</feature>
<feature type="compositionally biased region" description="Low complexity" evidence="11">
    <location>
        <begin position="361"/>
        <end position="389"/>
    </location>
</feature>
<comment type="domain">
    <text evidence="10">The C-terminal SGF11-type zinc-finger domain forms part of the 'catalytic lobe' of the SAGA deubiquitination module.</text>
</comment>
<dbReference type="GO" id="GO:0008270">
    <property type="term" value="F:zinc ion binding"/>
    <property type="evidence" value="ECO:0007669"/>
    <property type="project" value="UniProtKB-UniRule"/>
</dbReference>
<dbReference type="GO" id="GO:0071819">
    <property type="term" value="C:DUBm complex"/>
    <property type="evidence" value="ECO:0007669"/>
    <property type="project" value="UniProtKB-UniRule"/>
</dbReference>
<organism evidence="13 14">
    <name type="scientific">Frankliniella occidentalis</name>
    <name type="common">Western flower thrips</name>
    <name type="synonym">Euthrips occidentalis</name>
    <dbReference type="NCBI Taxonomy" id="133901"/>
    <lineage>
        <taxon>Eukaryota</taxon>
        <taxon>Metazoa</taxon>
        <taxon>Ecdysozoa</taxon>
        <taxon>Arthropoda</taxon>
        <taxon>Hexapoda</taxon>
        <taxon>Insecta</taxon>
        <taxon>Pterygota</taxon>
        <taxon>Neoptera</taxon>
        <taxon>Paraneoptera</taxon>
        <taxon>Thysanoptera</taxon>
        <taxon>Terebrantia</taxon>
        <taxon>Thripoidea</taxon>
        <taxon>Thripidae</taxon>
        <taxon>Frankliniella</taxon>
    </lineage>
</organism>
<sequence>MLGTLATPISGKSPSLDPVPTLKCSRTVNQKTQPLPVGKMDAEVSDNNKKQPDMLSSEEVDALEGINRRFQELMSDPEILNEAANFLVEDLIDEMTIGIVFEVHRSAKLGVLDPEADMSGEDITKFKIIDDPGLDVFGQPPVIKKFQDCICPSCNRGLAASRFAPHLEKCMGMGRNSSRIASRRIANNSKETSSAVVSEDEDDEWTIGGDRRRKKRDRSNGNAKKPSKSLKSDRRNGDSNSSFGGSVSESLGSSSGNNASFDASSAALEAKRPDERRTLLSNICGVISEHTRKLCTRSLRCPQHSDEQRRALRASVLVDETNFQSEIPEVQVNVESLGLDPDDLLSGLGGGVGSLGGLGMGSLSRGSWETERSNASSPADSVSVSSSTSSKKREKSSPGKSSNHKKKSKHSSSHEL</sequence>
<protein>
    <recommendedName>
        <fullName evidence="10">SAGA-associated factor 11 homolog</fullName>
    </recommendedName>
</protein>
<dbReference type="PROSITE" id="PS51505">
    <property type="entry name" value="SCA7"/>
    <property type="match status" value="1"/>
</dbReference>
<dbReference type="RefSeq" id="XP_026283470.1">
    <property type="nucleotide sequence ID" value="XM_026427685.2"/>
</dbReference>
<proteinExistence type="inferred from homology"/>
<dbReference type="Gene3D" id="6.10.140.1270">
    <property type="match status" value="1"/>
</dbReference>
<dbReference type="Proteomes" id="UP000504606">
    <property type="component" value="Unplaced"/>
</dbReference>
<evidence type="ECO:0000256" key="11">
    <source>
        <dbReference type="SAM" id="MobiDB-lite"/>
    </source>
</evidence>
<feature type="region of interest" description="Disordered" evidence="11">
    <location>
        <begin position="181"/>
        <end position="261"/>
    </location>
</feature>
<evidence type="ECO:0000313" key="14">
    <source>
        <dbReference type="RefSeq" id="XP_026283470.1"/>
    </source>
</evidence>
<dbReference type="Pfam" id="PF08313">
    <property type="entry name" value="SCA7"/>
    <property type="match status" value="1"/>
</dbReference>
<comment type="domain">
    <text evidence="10">The long N-terminal helix forms part of the 'assembly lobe' of the SAGA deubiquitination module.</text>
</comment>
<feature type="compositionally biased region" description="Polar residues" evidence="11">
    <location>
        <begin position="24"/>
        <end position="33"/>
    </location>
</feature>
<dbReference type="GO" id="GO:0003713">
    <property type="term" value="F:transcription coactivator activity"/>
    <property type="evidence" value="ECO:0007669"/>
    <property type="project" value="UniProtKB-UniRule"/>
</dbReference>
<keyword evidence="2 10" id="KW-0479">Metal-binding</keyword>
<dbReference type="GO" id="GO:0000124">
    <property type="term" value="C:SAGA complex"/>
    <property type="evidence" value="ECO:0007669"/>
    <property type="project" value="UniProtKB-UniRule"/>
</dbReference>
<evidence type="ECO:0000256" key="2">
    <source>
        <dbReference type="ARBA" id="ARBA00022723"/>
    </source>
</evidence>
<dbReference type="CTD" id="40035"/>
<keyword evidence="3 10" id="KW-0863">Zinc-finger</keyword>
<evidence type="ECO:0000256" key="5">
    <source>
        <dbReference type="ARBA" id="ARBA00022853"/>
    </source>
</evidence>
<evidence type="ECO:0000256" key="1">
    <source>
        <dbReference type="ARBA" id="ARBA00004123"/>
    </source>
</evidence>
<dbReference type="GeneID" id="113209920"/>
<dbReference type="KEGG" id="foc:113209920"/>
<feature type="domain" description="SCA7" evidence="12">
    <location>
        <begin position="271"/>
        <end position="338"/>
    </location>
</feature>
<feature type="compositionally biased region" description="Low complexity" evidence="11">
    <location>
        <begin position="238"/>
        <end position="260"/>
    </location>
</feature>
<feature type="region of interest" description="Disordered" evidence="11">
    <location>
        <begin position="361"/>
        <end position="416"/>
    </location>
</feature>
<dbReference type="InterPro" id="IPR013243">
    <property type="entry name" value="SCA7_dom"/>
</dbReference>
<dbReference type="FunFam" id="3.30.160.60:FF:000118">
    <property type="entry name" value="Ataxin-7-like protein 3"/>
    <property type="match status" value="1"/>
</dbReference>
<evidence type="ECO:0000256" key="9">
    <source>
        <dbReference type="ARBA" id="ARBA00023242"/>
    </source>
</evidence>
<feature type="region of interest" description="Disordered" evidence="11">
    <location>
        <begin position="1"/>
        <end position="57"/>
    </location>
</feature>
<dbReference type="GO" id="GO:0006357">
    <property type="term" value="P:regulation of transcription by RNA polymerase II"/>
    <property type="evidence" value="ECO:0007669"/>
    <property type="project" value="TreeGrafter"/>
</dbReference>
<dbReference type="OrthoDB" id="21557at2759"/>
<dbReference type="PANTHER" id="PTHR46367:SF1">
    <property type="entry name" value="ATAXIN-7-LIKE PROTEIN 3"/>
    <property type="match status" value="1"/>
</dbReference>
<comment type="subunit">
    <text evidence="10">Component of some SAGA transcription coactivator-HAT complexes. Within the SAGA complex, participates to a subcomplex of SAGA called the DUB module (deubiquitination module).</text>
</comment>
<dbReference type="Gene3D" id="3.30.160.60">
    <property type="entry name" value="Classic Zinc Finger"/>
    <property type="match status" value="1"/>
</dbReference>
<accession>A0A6J1SVV8</accession>
<dbReference type="PANTHER" id="PTHR46367">
    <property type="entry name" value="ATAXIN-7-LIKE PROTEIN 3"/>
    <property type="match status" value="1"/>
</dbReference>
<dbReference type="InterPro" id="IPR013246">
    <property type="entry name" value="SAGA_su_Sgf11"/>
</dbReference>
<keyword evidence="13" id="KW-1185">Reference proteome</keyword>
<comment type="function">
    <text evidence="10">Component of the transcription regulatory histone acetylation (HAT) complex SAGA, a multiprotein complex that activates transcription by remodeling chromatin and mediating histone acetylation and deubiquitination. Within the SAGA complex, participates in a subcomplex that specifically deubiquitinates histone H2B. The SAGA complex is recruited to specific gene promoters by activators, where it is required for transcription.</text>
</comment>
<keyword evidence="6 10" id="KW-0805">Transcription regulation</keyword>
<evidence type="ECO:0000256" key="7">
    <source>
        <dbReference type="ARBA" id="ARBA00023159"/>
    </source>
</evidence>
<keyword evidence="4 10" id="KW-0862">Zinc</keyword>
<evidence type="ECO:0000256" key="10">
    <source>
        <dbReference type="HAMAP-Rule" id="MF_03047"/>
    </source>
</evidence>
<evidence type="ECO:0000256" key="8">
    <source>
        <dbReference type="ARBA" id="ARBA00023163"/>
    </source>
</evidence>
<dbReference type="GO" id="GO:0006325">
    <property type="term" value="P:chromatin organization"/>
    <property type="evidence" value="ECO:0007669"/>
    <property type="project" value="UniProtKB-KW"/>
</dbReference>
<reference evidence="14" key="1">
    <citation type="submission" date="2025-08" db="UniProtKB">
        <authorList>
            <consortium name="RefSeq"/>
        </authorList>
    </citation>
    <scope>IDENTIFICATION</scope>
    <source>
        <tissue evidence="14">Whole organism</tissue>
    </source>
</reference>
<name>A0A6J1SVV8_FRAOC</name>
<evidence type="ECO:0000259" key="12">
    <source>
        <dbReference type="PROSITE" id="PS51505"/>
    </source>
</evidence>
<feature type="compositionally biased region" description="Basic residues" evidence="11">
    <location>
        <begin position="402"/>
        <end position="416"/>
    </location>
</feature>
<dbReference type="InterPro" id="IPR051078">
    <property type="entry name" value="SGF11"/>
</dbReference>
<gene>
    <name evidence="14" type="primary">LOC113209920</name>
    <name evidence="10" type="synonym">Sgf11</name>
</gene>
<comment type="similarity">
    <text evidence="10">Belongs to the SGF11 family.</text>
</comment>
<keyword evidence="8 10" id="KW-0804">Transcription</keyword>
<evidence type="ECO:0000313" key="13">
    <source>
        <dbReference type="Proteomes" id="UP000504606"/>
    </source>
</evidence>
<keyword evidence="9 10" id="KW-0539">Nucleus</keyword>